<dbReference type="SUPFAM" id="SSF64571">
    <property type="entry name" value="Cellulose docking domain, dockering"/>
    <property type="match status" value="2"/>
</dbReference>
<name>A0A1Y1WGC9_9FUNG</name>
<keyword evidence="1" id="KW-0732">Signal</keyword>
<dbReference type="InterPro" id="IPR000556">
    <property type="entry name" value="Glyco_hydro_48F"/>
</dbReference>
<evidence type="ECO:0000256" key="1">
    <source>
        <dbReference type="ARBA" id="ARBA00022729"/>
    </source>
</evidence>
<dbReference type="SUPFAM" id="SSF48208">
    <property type="entry name" value="Six-hairpin glycosidases"/>
    <property type="match status" value="1"/>
</dbReference>
<dbReference type="InterPro" id="IPR012341">
    <property type="entry name" value="6hp_glycosidase-like_sf"/>
</dbReference>
<accession>A0A1Y1WGC9</accession>
<organism evidence="5 6">
    <name type="scientific">Anaeromyces robustus</name>
    <dbReference type="NCBI Taxonomy" id="1754192"/>
    <lineage>
        <taxon>Eukaryota</taxon>
        <taxon>Fungi</taxon>
        <taxon>Fungi incertae sedis</taxon>
        <taxon>Chytridiomycota</taxon>
        <taxon>Chytridiomycota incertae sedis</taxon>
        <taxon>Neocallimastigomycetes</taxon>
        <taxon>Neocallimastigales</taxon>
        <taxon>Neocallimastigaceae</taxon>
        <taxon>Anaeromyces</taxon>
    </lineage>
</organism>
<dbReference type="Proteomes" id="UP000193944">
    <property type="component" value="Unassembled WGS sequence"/>
</dbReference>
<evidence type="ECO:0000313" key="5">
    <source>
        <dbReference type="EMBL" id="ORX72569.1"/>
    </source>
</evidence>
<keyword evidence="2" id="KW-0677">Repeat</keyword>
<reference evidence="5 6" key="2">
    <citation type="submission" date="2016-08" db="EMBL/GenBank/DDBJ databases">
        <title>Pervasive Adenine N6-methylation of Active Genes in Fungi.</title>
        <authorList>
            <consortium name="DOE Joint Genome Institute"/>
            <person name="Mondo S.J."/>
            <person name="Dannebaum R.O."/>
            <person name="Kuo R.C."/>
            <person name="Labutti K."/>
            <person name="Haridas S."/>
            <person name="Kuo A."/>
            <person name="Salamov A."/>
            <person name="Ahrendt S.R."/>
            <person name="Lipzen A."/>
            <person name="Sullivan W."/>
            <person name="Andreopoulos W.B."/>
            <person name="Clum A."/>
            <person name="Lindquist E."/>
            <person name="Daum C."/>
            <person name="Ramamoorthy G.K."/>
            <person name="Gryganskyi A."/>
            <person name="Culley D."/>
            <person name="Magnuson J.K."/>
            <person name="James T.Y."/>
            <person name="O'Malley M.A."/>
            <person name="Stajich J.E."/>
            <person name="Spatafora J.W."/>
            <person name="Visel A."/>
            <person name="Grigoriev I.V."/>
        </authorList>
    </citation>
    <scope>NUCLEOTIDE SEQUENCE [LARGE SCALE GENOMIC DNA]</scope>
    <source>
        <strain evidence="5 6">S4</strain>
    </source>
</reference>
<keyword evidence="3" id="KW-0378">Hydrolase</keyword>
<keyword evidence="6" id="KW-1185">Reference proteome</keyword>
<dbReference type="InterPro" id="IPR008928">
    <property type="entry name" value="6-hairpin_glycosidase_sf"/>
</dbReference>
<comment type="caution">
    <text evidence="5">The sequence shown here is derived from an EMBL/GenBank/DDBJ whole genome shotgun (WGS) entry which is preliminary data.</text>
</comment>
<dbReference type="PROSITE" id="PS00282">
    <property type="entry name" value="KAZAL_1"/>
    <property type="match status" value="1"/>
</dbReference>
<dbReference type="EMBL" id="MCFG01000394">
    <property type="protein sequence ID" value="ORX72569.1"/>
    <property type="molecule type" value="Genomic_DNA"/>
</dbReference>
<protein>
    <recommendedName>
        <fullName evidence="4">CBM10 domain-containing protein</fullName>
    </recommendedName>
</protein>
<dbReference type="OrthoDB" id="2104167at2759"/>
<dbReference type="InterPro" id="IPR002883">
    <property type="entry name" value="CBM10/Dockerin_dom"/>
</dbReference>
<feature type="domain" description="CBM10" evidence="4">
    <location>
        <begin position="498"/>
        <end position="537"/>
    </location>
</feature>
<dbReference type="AlphaFoldDB" id="A0A1Y1WGC9"/>
<evidence type="ECO:0000256" key="2">
    <source>
        <dbReference type="ARBA" id="ARBA00022737"/>
    </source>
</evidence>
<dbReference type="GO" id="GO:0030245">
    <property type="term" value="P:cellulose catabolic process"/>
    <property type="evidence" value="ECO:0007669"/>
    <property type="project" value="InterPro"/>
</dbReference>
<dbReference type="Pfam" id="PF02011">
    <property type="entry name" value="Glyco_hydro_48"/>
    <property type="match status" value="1"/>
</dbReference>
<dbReference type="Gene3D" id="1.50.10.10">
    <property type="match status" value="1"/>
</dbReference>
<dbReference type="InterPro" id="IPR002350">
    <property type="entry name" value="Kazal_dom"/>
</dbReference>
<reference evidence="5 6" key="1">
    <citation type="submission" date="2016-08" db="EMBL/GenBank/DDBJ databases">
        <title>A Parts List for Fungal Cellulosomes Revealed by Comparative Genomics.</title>
        <authorList>
            <consortium name="DOE Joint Genome Institute"/>
            <person name="Haitjema C.H."/>
            <person name="Gilmore S.P."/>
            <person name="Henske J.K."/>
            <person name="Solomon K.V."/>
            <person name="De Groot R."/>
            <person name="Kuo A."/>
            <person name="Mondo S.J."/>
            <person name="Salamov A.A."/>
            <person name="Labutti K."/>
            <person name="Zhao Z."/>
            <person name="Chiniquy J."/>
            <person name="Barry K."/>
            <person name="Brewer H.M."/>
            <person name="Purvine S.O."/>
            <person name="Wright A.T."/>
            <person name="Boxma B."/>
            <person name="Van Alen T."/>
            <person name="Hackstein J.H."/>
            <person name="Baker S.E."/>
            <person name="Grigoriev I.V."/>
            <person name="O'Malley M.A."/>
        </authorList>
    </citation>
    <scope>NUCLEOTIDE SEQUENCE [LARGE SCALE GENOMIC DNA]</scope>
    <source>
        <strain evidence="5 6">S4</strain>
    </source>
</reference>
<dbReference type="Pfam" id="PF02013">
    <property type="entry name" value="CBM_10"/>
    <property type="match status" value="2"/>
</dbReference>
<sequence>MDIPDISFEVIYNGFLDLFFIDNNFYYPKQYKYTTCPDADARAIQATYFAYLWAKEDGINLPYSIILRATRLGDYLRYSHYDKYFKKIGDCFNYKLCTPGSGIMGDWTWRRGSSYIHSGYQNPLVAWIFSTQSAFKLKSSTGNKDWSVSLDRQLEFMRWLQTPEGCIAGGATNSWEGQYNTPPQNITNFYGMYYDWQPVYHNPSSNNWIGMQARSIERVCSLYYLSGNQKAELICQTWVEWIKKNIQIHDYEIIHATKLTWEGNPDDWDSSSFYKSGINTSLHGTVFEMGFDLGSMASIVKSLLWVSMKDNDQEGLDLAIQIMDIIENYKDDLGYAVEEFHDNYSKFANPVYFPNDWKGRNPQGAYLKRGACFLDIRPKYKEDPDWYQVEYYLNGYENPPVFTYHRFWVQAEIMIANGLLSIYKVKSSNHNDHSNNNNNNNNNNSGSGITRTNCSEAIIQEGYECCPIGCKIYYTDSSGDWGIYNNDWCGCGSYVEPYCNQEAILYGYPCCSECSTVYYQDKNGEWGIENGDWCGMPYKCKNK</sequence>
<dbReference type="PROSITE" id="PS51763">
    <property type="entry name" value="CBM10"/>
    <property type="match status" value="2"/>
</dbReference>
<evidence type="ECO:0000256" key="3">
    <source>
        <dbReference type="ARBA" id="ARBA00022801"/>
    </source>
</evidence>
<dbReference type="STRING" id="1754192.A0A1Y1WGC9"/>
<dbReference type="GO" id="GO:0008810">
    <property type="term" value="F:cellulase activity"/>
    <property type="evidence" value="ECO:0007669"/>
    <property type="project" value="InterPro"/>
</dbReference>
<gene>
    <name evidence="5" type="ORF">BCR32DRAFT_285728</name>
</gene>
<dbReference type="InterPro" id="IPR009034">
    <property type="entry name" value="Dockerin_dom_fun_sf"/>
</dbReference>
<proteinExistence type="predicted"/>
<evidence type="ECO:0000313" key="6">
    <source>
        <dbReference type="Proteomes" id="UP000193944"/>
    </source>
</evidence>
<feature type="domain" description="CBM10" evidence="4">
    <location>
        <begin position="453"/>
        <end position="492"/>
    </location>
</feature>
<dbReference type="PRINTS" id="PR00844">
    <property type="entry name" value="GLHYDRLASE48"/>
</dbReference>
<dbReference type="Gene3D" id="3.90.1220.10">
    <property type="entry name" value="Cellulose docking domain, dockering"/>
    <property type="match status" value="2"/>
</dbReference>
<evidence type="ECO:0000259" key="4">
    <source>
        <dbReference type="PROSITE" id="PS51763"/>
    </source>
</evidence>